<dbReference type="PROSITE" id="PS51192">
    <property type="entry name" value="HELICASE_ATP_BIND_1"/>
    <property type="match status" value="1"/>
</dbReference>
<dbReference type="CDD" id="cd18024">
    <property type="entry name" value="DEXHc_Mtr4-like"/>
    <property type="match status" value="1"/>
</dbReference>
<dbReference type="Pfam" id="PF13234">
    <property type="entry name" value="MTR4_beta-barrel"/>
    <property type="match status" value="1"/>
</dbReference>
<dbReference type="PROSITE" id="PS51194">
    <property type="entry name" value="HELICASE_CTER"/>
    <property type="match status" value="1"/>
</dbReference>
<evidence type="ECO:0000256" key="2">
    <source>
        <dbReference type="ARBA" id="ARBA00022741"/>
    </source>
</evidence>
<dbReference type="SMART" id="SM01142">
    <property type="entry name" value="DSHCT"/>
    <property type="match status" value="1"/>
</dbReference>
<evidence type="ECO:0000256" key="1">
    <source>
        <dbReference type="ARBA" id="ARBA00004123"/>
    </source>
</evidence>
<proteinExistence type="predicted"/>
<keyword evidence="3" id="KW-0378">Hydrolase</keyword>
<evidence type="ECO:0000256" key="3">
    <source>
        <dbReference type="ARBA" id="ARBA00022801"/>
    </source>
</evidence>
<sequence length="1037" mass="117869">MSDPFADAGLFSVFDKPKENEKKRSLKERVREQEELEREAKRLKTEESNIDLNSTEEEVVLDEKEGVQLHKDLPKIIGKLTSNTQCLHDVALPPDYSGEDPLTMPVPDRPPAKEYPFVLDAFQKEAVKAIDRGQSVLVSAHTSAGKTAVAEYAIATSLRAKSRVVYTSPIKALSNQKFRELTEEFKDVGLMTGDVTMSPNASCVVMTTEILRSMLYRGSELLNEVAWVIFDEVHYMRDKERGVVWEETLILLPNTVRYVFLSATIPNALEFASWIAKLKGQPVHVVYTDYRPTPLQHYVYPSGGDGIHLVVDEKAKFREENWNKAILDLQNKKAAQGSDSSQKKKRAMENNSNNVMRIVQMLIKKSLQPVIVFSFSRKDCEAHALQCSKMDLNDEQEQELVHEVFTNAIEQLGPDDRKLPQVEHMLPLLKKGVGIHHSGLLPIIKEVIEILFQEGLVKVLFSTETFSMGLNMPARTVVFTSVDKFDGESTRKVTSGEYIQMSGRAGRRGIDDRGIVVMMMEEEMEMQVAKHMMSGVPDVLNSSFHLSYYMVLNLLRVEEITPEYIMERSFFQYQSEKLKPHYQQELDALSLRVADLNLPDESNIKEYHDALHEWIKVKDQIRELTTQPVYAVPYIQPGRLVKVREGFTDWGWGMIVNYQRKKTTDATKLAKHRANEYTVDVLLKTLPIVKGDLAKPKPYVPNSNEPPQANIIPIELSLIDSFSSVKIYLNHQLKTLESRQACMARMDEVNKRFSSKDQQPSTNSDCIPVLDPIEDVKIKSKELPTLLLSCETCEAAVKKHPMNNDPNSQEKMARYVEKQDLITKQFELQSKIKNAGQIVLKDDLKKRMRVLRRLNCISADNVITTKGRVACEISAGDELVCTEMIFNGSLNDLTSEQCVSVLSCLTFGEGKSTTTESSLDKDLRGPYRELMKAVERVHKVSEDSKVELDKEKYFSQFNPDLMQATYAWCNGSKFIEVCKLTEAFEGSIVRVMRRLEELIRQMCVAATSIGDEALEQKLMHGLTKLKRDIVFSSSLYL</sequence>
<dbReference type="PANTHER" id="PTHR12131:SF7">
    <property type="entry name" value="EXOSOME RNA HELICASE MTR4"/>
    <property type="match status" value="1"/>
</dbReference>
<dbReference type="GO" id="GO:0005634">
    <property type="term" value="C:nucleus"/>
    <property type="evidence" value="ECO:0007669"/>
    <property type="project" value="UniProtKB-SubCell"/>
</dbReference>
<evidence type="ECO:0000259" key="8">
    <source>
        <dbReference type="PROSITE" id="PS51192"/>
    </source>
</evidence>
<feature type="domain" description="Helicase ATP-binding" evidence="8">
    <location>
        <begin position="127"/>
        <end position="283"/>
    </location>
</feature>
<dbReference type="InterPro" id="IPR050699">
    <property type="entry name" value="RNA-DNA_Helicase"/>
</dbReference>
<dbReference type="CDD" id="cd18795">
    <property type="entry name" value="SF2_C_Ski2"/>
    <property type="match status" value="1"/>
</dbReference>
<evidence type="ECO:0000259" key="9">
    <source>
        <dbReference type="PROSITE" id="PS51194"/>
    </source>
</evidence>
<dbReference type="EMBL" id="JAOPGA020000496">
    <property type="protein sequence ID" value="KAL0479028.1"/>
    <property type="molecule type" value="Genomic_DNA"/>
</dbReference>
<dbReference type="InterPro" id="IPR012961">
    <property type="entry name" value="Ski2/MTR4_C"/>
</dbReference>
<dbReference type="InterPro" id="IPR027417">
    <property type="entry name" value="P-loop_NTPase"/>
</dbReference>
<dbReference type="FunFam" id="3.40.50.300:FF:000083">
    <property type="entry name" value="ATP-dependent RNA helicase DOB1"/>
    <property type="match status" value="1"/>
</dbReference>
<evidence type="ECO:0000256" key="6">
    <source>
        <dbReference type="ARBA" id="ARBA00023242"/>
    </source>
</evidence>
<keyword evidence="6" id="KW-0539">Nucleus</keyword>
<evidence type="ECO:0000256" key="4">
    <source>
        <dbReference type="ARBA" id="ARBA00022806"/>
    </source>
</evidence>
<dbReference type="Gene3D" id="3.40.50.300">
    <property type="entry name" value="P-loop containing nucleotide triphosphate hydrolases"/>
    <property type="match status" value="2"/>
</dbReference>
<dbReference type="InterPro" id="IPR048392">
    <property type="entry name" value="MTR4-like_stalk"/>
</dbReference>
<feature type="compositionally biased region" description="Basic and acidic residues" evidence="7">
    <location>
        <begin position="17"/>
        <end position="47"/>
    </location>
</feature>
<dbReference type="Gene3D" id="2.40.30.300">
    <property type="match status" value="1"/>
</dbReference>
<dbReference type="Gene3D" id="1.10.3380.30">
    <property type="match status" value="1"/>
</dbReference>
<dbReference type="Proteomes" id="UP001431209">
    <property type="component" value="Unassembled WGS sequence"/>
</dbReference>
<dbReference type="InterPro" id="IPR016438">
    <property type="entry name" value="SKI2-like"/>
</dbReference>
<evidence type="ECO:0000313" key="11">
    <source>
        <dbReference type="Proteomes" id="UP001431209"/>
    </source>
</evidence>
<dbReference type="GO" id="GO:0000460">
    <property type="term" value="P:maturation of 5.8S rRNA"/>
    <property type="evidence" value="ECO:0007669"/>
    <property type="project" value="TreeGrafter"/>
</dbReference>
<comment type="caution">
    <text evidence="10">The sequence shown here is derived from an EMBL/GenBank/DDBJ whole genome shotgun (WGS) entry which is preliminary data.</text>
</comment>
<dbReference type="GO" id="GO:0006401">
    <property type="term" value="P:RNA catabolic process"/>
    <property type="evidence" value="ECO:0007669"/>
    <property type="project" value="InterPro"/>
</dbReference>
<dbReference type="Pfam" id="PF00270">
    <property type="entry name" value="DEAD"/>
    <property type="match status" value="1"/>
</dbReference>
<organism evidence="10 11">
    <name type="scientific">Acrasis kona</name>
    <dbReference type="NCBI Taxonomy" id="1008807"/>
    <lineage>
        <taxon>Eukaryota</taxon>
        <taxon>Discoba</taxon>
        <taxon>Heterolobosea</taxon>
        <taxon>Tetramitia</taxon>
        <taxon>Eutetramitia</taxon>
        <taxon>Acrasidae</taxon>
        <taxon>Acrasis</taxon>
    </lineage>
</organism>
<feature type="region of interest" description="Disordered" evidence="7">
    <location>
        <begin position="17"/>
        <end position="49"/>
    </location>
</feature>
<dbReference type="InterPro" id="IPR011545">
    <property type="entry name" value="DEAD/DEAH_box_helicase_dom"/>
</dbReference>
<dbReference type="InterPro" id="IPR014001">
    <property type="entry name" value="Helicase_ATP-bd"/>
</dbReference>
<dbReference type="Pfam" id="PF08148">
    <property type="entry name" value="DSHCT"/>
    <property type="match status" value="1"/>
</dbReference>
<dbReference type="GO" id="GO:0016787">
    <property type="term" value="F:hydrolase activity"/>
    <property type="evidence" value="ECO:0007669"/>
    <property type="project" value="UniProtKB-KW"/>
</dbReference>
<dbReference type="FunFam" id="2.40.30.300:FF:000001">
    <property type="entry name" value="Mtr4 exosome RNA helicase"/>
    <property type="match status" value="1"/>
</dbReference>
<reference evidence="10 11" key="1">
    <citation type="submission" date="2024-03" db="EMBL/GenBank/DDBJ databases">
        <title>The Acrasis kona genome and developmental transcriptomes reveal deep origins of eukaryotic multicellular pathways.</title>
        <authorList>
            <person name="Sheikh S."/>
            <person name="Fu C.-J."/>
            <person name="Brown M.W."/>
            <person name="Baldauf S.L."/>
        </authorList>
    </citation>
    <scope>NUCLEOTIDE SEQUENCE [LARGE SCALE GENOMIC DNA]</scope>
    <source>
        <strain evidence="10 11">ATCC MYA-3509</strain>
    </source>
</reference>
<keyword evidence="11" id="KW-1185">Reference proteome</keyword>
<feature type="domain" description="Helicase C-terminal" evidence="9">
    <location>
        <begin position="357"/>
        <end position="555"/>
    </location>
</feature>
<dbReference type="SMART" id="SM00490">
    <property type="entry name" value="HELICc"/>
    <property type="match status" value="1"/>
</dbReference>
<dbReference type="Pfam" id="PF00271">
    <property type="entry name" value="Helicase_C"/>
    <property type="match status" value="1"/>
</dbReference>
<evidence type="ECO:0000256" key="7">
    <source>
        <dbReference type="SAM" id="MobiDB-lite"/>
    </source>
</evidence>
<dbReference type="InterPro" id="IPR025696">
    <property type="entry name" value="Beta-barrel_MTR4"/>
</dbReference>
<dbReference type="SUPFAM" id="SSF52540">
    <property type="entry name" value="P-loop containing nucleoside triphosphate hydrolases"/>
    <property type="match status" value="1"/>
</dbReference>
<dbReference type="PIRSF" id="PIRSF005198">
    <property type="entry name" value="Antiviral_helicase_SKI2"/>
    <property type="match status" value="1"/>
</dbReference>
<dbReference type="PANTHER" id="PTHR12131">
    <property type="entry name" value="ATP-DEPENDENT RNA AND DNA HELICASE"/>
    <property type="match status" value="1"/>
</dbReference>
<dbReference type="InterPro" id="IPR001650">
    <property type="entry name" value="Helicase_C-like"/>
</dbReference>
<dbReference type="SMART" id="SM00487">
    <property type="entry name" value="DEXDc"/>
    <property type="match status" value="1"/>
</dbReference>
<keyword evidence="2" id="KW-0547">Nucleotide-binding</keyword>
<protein>
    <submittedName>
        <fullName evidence="10">Nuclear exosome helicase Mtr4</fullName>
    </submittedName>
</protein>
<dbReference type="Pfam" id="PF21408">
    <property type="entry name" value="MTR4-like_stalk"/>
    <property type="match status" value="1"/>
</dbReference>
<dbReference type="AlphaFoldDB" id="A0AAW2YNS2"/>
<evidence type="ECO:0000313" key="10">
    <source>
        <dbReference type="EMBL" id="KAL0479028.1"/>
    </source>
</evidence>
<dbReference type="GO" id="GO:0005524">
    <property type="term" value="F:ATP binding"/>
    <property type="evidence" value="ECO:0007669"/>
    <property type="project" value="UniProtKB-KW"/>
</dbReference>
<keyword evidence="5" id="KW-0067">ATP-binding</keyword>
<dbReference type="GO" id="GO:0003723">
    <property type="term" value="F:RNA binding"/>
    <property type="evidence" value="ECO:0007669"/>
    <property type="project" value="InterPro"/>
</dbReference>
<keyword evidence="4 10" id="KW-0347">Helicase</keyword>
<name>A0AAW2YNS2_9EUKA</name>
<evidence type="ECO:0000256" key="5">
    <source>
        <dbReference type="ARBA" id="ARBA00022840"/>
    </source>
</evidence>
<dbReference type="FunFam" id="3.40.50.300:FF:000141">
    <property type="entry name" value="ATP-dependent RNA helicase DOB1"/>
    <property type="match status" value="1"/>
</dbReference>
<comment type="subcellular location">
    <subcellularLocation>
        <location evidence="1">Nucleus</location>
    </subcellularLocation>
</comment>
<accession>A0AAW2YNS2</accession>
<gene>
    <name evidence="10" type="ORF">AKO1_007891</name>
</gene>
<dbReference type="GO" id="GO:0003724">
    <property type="term" value="F:RNA helicase activity"/>
    <property type="evidence" value="ECO:0007669"/>
    <property type="project" value="InterPro"/>
</dbReference>